<keyword evidence="3" id="KW-1185">Reference proteome</keyword>
<dbReference type="PROSITE" id="PS51257">
    <property type="entry name" value="PROKAR_LIPOPROTEIN"/>
    <property type="match status" value="1"/>
</dbReference>
<feature type="compositionally biased region" description="Low complexity" evidence="1">
    <location>
        <begin position="112"/>
        <end position="122"/>
    </location>
</feature>
<comment type="caution">
    <text evidence="2">The sequence shown here is derived from an EMBL/GenBank/DDBJ whole genome shotgun (WGS) entry which is preliminary data.</text>
</comment>
<accession>A0ABD3SER9</accession>
<name>A0ABD3SER9_9STRA</name>
<evidence type="ECO:0000313" key="3">
    <source>
        <dbReference type="Proteomes" id="UP001530377"/>
    </source>
</evidence>
<feature type="compositionally biased region" description="Low complexity" evidence="1">
    <location>
        <begin position="39"/>
        <end position="54"/>
    </location>
</feature>
<evidence type="ECO:0000313" key="2">
    <source>
        <dbReference type="EMBL" id="KAL3823040.1"/>
    </source>
</evidence>
<feature type="region of interest" description="Disordered" evidence="1">
    <location>
        <begin position="657"/>
        <end position="689"/>
    </location>
</feature>
<feature type="region of interest" description="Disordered" evidence="1">
    <location>
        <begin position="143"/>
        <end position="212"/>
    </location>
</feature>
<feature type="compositionally biased region" description="Basic and acidic residues" evidence="1">
    <location>
        <begin position="1"/>
        <end position="11"/>
    </location>
</feature>
<feature type="compositionally biased region" description="Basic and acidic residues" evidence="1">
    <location>
        <begin position="153"/>
        <end position="177"/>
    </location>
</feature>
<reference evidence="2 3" key="1">
    <citation type="submission" date="2024-10" db="EMBL/GenBank/DDBJ databases">
        <title>Updated reference genomes for cyclostephanoid diatoms.</title>
        <authorList>
            <person name="Roberts W.R."/>
            <person name="Alverson A.J."/>
        </authorList>
    </citation>
    <scope>NUCLEOTIDE SEQUENCE [LARGE SCALE GENOMIC DNA]</scope>
    <source>
        <strain evidence="2 3">AJA228-03</strain>
    </source>
</reference>
<sequence>MPENRWWDERATVGPMPTATTAACASMTAEDDHHRRHNNNNSNSNSNSNNNSNNKNCGGAGLPIPQAVLAYHESAHSIVFRDNLRRQQGEIRRRASSLASFSSSVHGEGRPSSSSSSSSSSSTESNNIAMGGCLEGISSAAEKNDVVGGGGEGPHRRELSSSRPEHENDDVVGRSDDDAGYESGGSRGSSRSRDSGSSRAGGGGSLSSGGGNGFVTIRNADWSAFLVKFKPTSAVPDVDGGDDDDDGTGVVVGTREPHPAERAHHRRNASPQKMMTRTKTSTISMGEMIYDPPPIVPPLPFNSFVTSTSLLPSYGRKMRCFGSTSEYAIGVVFALPTAYNRHNHQSCDDRDDASSISEEEDREARRTLTWAWPSGYSAKTEFNIDDDGKLINGREEALVSLHQLRTMNHSYLHDEDYIVGGRMVKGGLTTVPYNEVYVRVGGVGRIVGGVDVCTGQACNDADGSGRSFDLGIGLPVALFVREADFGHLVRLLRTRARYSAIIGNDAAHDIPLLYITPERGVRVFTQKLQHQVLKVMARDLNPFQNPLLAHKTSFENTSEPYLRQKLEELLDLDDDNIKGVLTPEEMGRIAGGFGATDESVAKLLEQAVQRDRIEKKNNLQDIVNEGLAFALRANDYHTSRQLLILYTLVAAKNRGESESKSLLNADEGYKSETSKGTSSSKSWRDAEKNIEREGGIEKRLYCDKRKLGMESLHPPPPPPLDTDRLRSATNSDGLLAVLGAAQVLKAMQDKSAKRRVEECIDAIDKWIEKGEQSVAFRVAAWRDQRAAQGDLKIAMENDSNMMAFLSNKAIDNRKKFAKQLKDAVEVTDFDSLRFLKAIHSMLAQMHSPCLRLELLQYMLGLDNRYSIAHVSRSVELAATCLSLSESEVFSDSRQMTPSRKE</sequence>
<gene>
    <name evidence="2" type="ORF">ACHAXA_005228</name>
</gene>
<feature type="compositionally biased region" description="Gly residues" evidence="1">
    <location>
        <begin position="199"/>
        <end position="212"/>
    </location>
</feature>
<feature type="region of interest" description="Disordered" evidence="1">
    <location>
        <begin position="1"/>
        <end position="59"/>
    </location>
</feature>
<evidence type="ECO:0008006" key="4">
    <source>
        <dbReference type="Google" id="ProtNLM"/>
    </source>
</evidence>
<feature type="compositionally biased region" description="Low complexity" evidence="1">
    <location>
        <begin position="18"/>
        <end position="28"/>
    </location>
</feature>
<feature type="region of interest" description="Disordered" evidence="1">
    <location>
        <begin position="95"/>
        <end position="130"/>
    </location>
</feature>
<dbReference type="EMBL" id="JALLPB020000048">
    <property type="protein sequence ID" value="KAL3823040.1"/>
    <property type="molecule type" value="Genomic_DNA"/>
</dbReference>
<dbReference type="AlphaFoldDB" id="A0ABD3SER9"/>
<proteinExistence type="predicted"/>
<protein>
    <recommendedName>
        <fullName evidence="4">EF-hand domain-containing protein</fullName>
    </recommendedName>
</protein>
<dbReference type="Proteomes" id="UP001530377">
    <property type="component" value="Unassembled WGS sequence"/>
</dbReference>
<organism evidence="2 3">
    <name type="scientific">Cyclostephanos tholiformis</name>
    <dbReference type="NCBI Taxonomy" id="382380"/>
    <lineage>
        <taxon>Eukaryota</taxon>
        <taxon>Sar</taxon>
        <taxon>Stramenopiles</taxon>
        <taxon>Ochrophyta</taxon>
        <taxon>Bacillariophyta</taxon>
        <taxon>Coscinodiscophyceae</taxon>
        <taxon>Thalassiosirophycidae</taxon>
        <taxon>Stephanodiscales</taxon>
        <taxon>Stephanodiscaceae</taxon>
        <taxon>Cyclostephanos</taxon>
    </lineage>
</organism>
<evidence type="ECO:0000256" key="1">
    <source>
        <dbReference type="SAM" id="MobiDB-lite"/>
    </source>
</evidence>